<name>A0AAD6GIR2_9EURO</name>
<dbReference type="EMBL" id="JAQIZZ010000002">
    <property type="protein sequence ID" value="KAJ5553044.1"/>
    <property type="molecule type" value="Genomic_DNA"/>
</dbReference>
<accession>A0AAD6GIR2</accession>
<reference evidence="4 5" key="1">
    <citation type="journal article" date="2023" name="IMA Fungus">
        <title>Comparative genomic study of the Penicillium genus elucidates a diverse pangenome and 15 lateral gene transfer events.</title>
        <authorList>
            <person name="Petersen C."/>
            <person name="Sorensen T."/>
            <person name="Nielsen M.R."/>
            <person name="Sondergaard T.E."/>
            <person name="Sorensen J.L."/>
            <person name="Fitzpatrick D.A."/>
            <person name="Frisvad J.C."/>
            <person name="Nielsen K.L."/>
        </authorList>
    </citation>
    <scope>NUCLEOTIDE SEQUENCE [LARGE SCALE GENOMIC DNA]</scope>
    <source>
        <strain evidence="4 5">IBT 35679</strain>
    </source>
</reference>
<evidence type="ECO:0000256" key="1">
    <source>
        <dbReference type="ARBA" id="ARBA00009042"/>
    </source>
</evidence>
<evidence type="ECO:0000256" key="2">
    <source>
        <dbReference type="ARBA" id="ARBA00015560"/>
    </source>
</evidence>
<sequence>MSAQSPAHDIYFRTSIGACNHDGHIRVYMQDVIGKFREAMYERDWSNGTEKNVVAAAKIDSPLAIRLFYLTPNNMVKETIYDHTKGWREGDMGKMEIHTAPYSMITADHCTSLNGGRLYVQLPDNTIQEFGYSGWFQFIQTIKSKFLTSLSVYFQDGNQILKEKCFDEGRSWYDGSFRVLNSNFVPLRASLACTSYNIASEKIGIHVFFVTAKGLQEMVFDGRWREGKLDVECILGSEVTATSWGTGKDLQLRVYFQKGEHVSGISEWVFKQDKWEVGKKVLPPA</sequence>
<dbReference type="Proteomes" id="UP001220324">
    <property type="component" value="Unassembled WGS sequence"/>
</dbReference>
<dbReference type="Pfam" id="PF07938">
    <property type="entry name" value="Fungal_lectin"/>
    <property type="match status" value="1"/>
</dbReference>
<dbReference type="Gene3D" id="2.120.10.70">
    <property type="entry name" value="Fucose-specific lectin"/>
    <property type="match status" value="1"/>
</dbReference>
<keyword evidence="5" id="KW-1185">Reference proteome</keyword>
<gene>
    <name evidence="4" type="ORF">N7494_002422</name>
</gene>
<evidence type="ECO:0000313" key="4">
    <source>
        <dbReference type="EMBL" id="KAJ5553044.1"/>
    </source>
</evidence>
<dbReference type="InterPro" id="IPR012475">
    <property type="entry name" value="Fungal_lectin"/>
</dbReference>
<dbReference type="SUPFAM" id="SSF89372">
    <property type="entry name" value="Fucose-specific lectin"/>
    <property type="match status" value="1"/>
</dbReference>
<organism evidence="4 5">
    <name type="scientific">Penicillium frequentans</name>
    <dbReference type="NCBI Taxonomy" id="3151616"/>
    <lineage>
        <taxon>Eukaryota</taxon>
        <taxon>Fungi</taxon>
        <taxon>Dikarya</taxon>
        <taxon>Ascomycota</taxon>
        <taxon>Pezizomycotina</taxon>
        <taxon>Eurotiomycetes</taxon>
        <taxon>Eurotiomycetidae</taxon>
        <taxon>Eurotiales</taxon>
        <taxon>Aspergillaceae</taxon>
        <taxon>Penicillium</taxon>
    </lineage>
</organism>
<dbReference type="GO" id="GO:0030246">
    <property type="term" value="F:carbohydrate binding"/>
    <property type="evidence" value="ECO:0007669"/>
    <property type="project" value="UniProtKB-KW"/>
</dbReference>
<dbReference type="AlphaFoldDB" id="A0AAD6GIR2"/>
<evidence type="ECO:0000313" key="5">
    <source>
        <dbReference type="Proteomes" id="UP001220324"/>
    </source>
</evidence>
<proteinExistence type="inferred from homology"/>
<comment type="similarity">
    <text evidence="1">Belongs to the fungal fucose-specific lectin family.</text>
</comment>
<keyword evidence="3" id="KW-0430">Lectin</keyword>
<evidence type="ECO:0000256" key="3">
    <source>
        <dbReference type="ARBA" id="ARBA00022734"/>
    </source>
</evidence>
<protein>
    <recommendedName>
        <fullName evidence="2">Fucose-specific lectin</fullName>
    </recommendedName>
</protein>
<comment type="caution">
    <text evidence="4">The sequence shown here is derived from an EMBL/GenBank/DDBJ whole genome shotgun (WGS) entry which is preliminary data.</text>
</comment>